<keyword evidence="3 5" id="KW-0238">DNA-binding</keyword>
<dbReference type="eggNOG" id="COG1309">
    <property type="taxonomic scope" value="Bacteria"/>
</dbReference>
<dbReference type="Gene3D" id="1.10.357.10">
    <property type="entry name" value="Tetracycline Repressor, domain 2"/>
    <property type="match status" value="1"/>
</dbReference>
<dbReference type="EMBL" id="AWFF01000054">
    <property type="protein sequence ID" value="KCZ53364.1"/>
    <property type="molecule type" value="Genomic_DNA"/>
</dbReference>
<dbReference type="SUPFAM" id="SSF46689">
    <property type="entry name" value="Homeodomain-like"/>
    <property type="match status" value="1"/>
</dbReference>
<protein>
    <recommendedName>
        <fullName evidence="6">HTH tetR-type domain-containing protein</fullName>
    </recommendedName>
</protein>
<dbReference type="InterPro" id="IPR039538">
    <property type="entry name" value="BetI_C"/>
</dbReference>
<evidence type="ECO:0000256" key="2">
    <source>
        <dbReference type="ARBA" id="ARBA00023015"/>
    </source>
</evidence>
<dbReference type="PRINTS" id="PR00455">
    <property type="entry name" value="HTHTETR"/>
</dbReference>
<dbReference type="InterPro" id="IPR050109">
    <property type="entry name" value="HTH-type_TetR-like_transc_reg"/>
</dbReference>
<accession>A0A062U9T6</accession>
<dbReference type="OrthoDB" id="7618612at2"/>
<dbReference type="AlphaFoldDB" id="A0A062U9T6"/>
<dbReference type="PATRIC" id="fig|1280946.3.peg.2681"/>
<evidence type="ECO:0000256" key="1">
    <source>
        <dbReference type="ARBA" id="ARBA00022491"/>
    </source>
</evidence>
<dbReference type="RefSeq" id="WP_034797736.1">
    <property type="nucleotide sequence ID" value="NZ_AWFF01000054.1"/>
</dbReference>
<proteinExistence type="predicted"/>
<keyword evidence="2" id="KW-0805">Transcription regulation</keyword>
<dbReference type="PANTHER" id="PTHR30055:SF234">
    <property type="entry name" value="HTH-TYPE TRANSCRIPTIONAL REGULATOR BETI"/>
    <property type="match status" value="1"/>
</dbReference>
<gene>
    <name evidence="7" type="ORF">HY29_03845</name>
</gene>
<comment type="caution">
    <text evidence="7">The sequence shown here is derived from an EMBL/GenBank/DDBJ whole genome shotgun (WGS) entry which is preliminary data.</text>
</comment>
<dbReference type="SUPFAM" id="SSF48498">
    <property type="entry name" value="Tetracyclin repressor-like, C-terminal domain"/>
    <property type="match status" value="1"/>
</dbReference>
<reference evidence="7 8" key="1">
    <citation type="journal article" date="2014" name="Antonie Van Leeuwenhoek">
        <title>Hyphomonas beringensis sp. nov. and Hyphomonas chukchiensis sp. nov., isolated from surface seawater of the Bering Sea and Chukchi Sea.</title>
        <authorList>
            <person name="Li C."/>
            <person name="Lai Q."/>
            <person name="Li G."/>
            <person name="Dong C."/>
            <person name="Wang J."/>
            <person name="Liao Y."/>
            <person name="Shao Z."/>
        </authorList>
    </citation>
    <scope>NUCLEOTIDE SEQUENCE [LARGE SCALE GENOMIC DNA]</scope>
    <source>
        <strain evidence="7 8">25B14_1</strain>
    </source>
</reference>
<evidence type="ECO:0000256" key="3">
    <source>
        <dbReference type="ARBA" id="ARBA00023125"/>
    </source>
</evidence>
<dbReference type="InterPro" id="IPR023772">
    <property type="entry name" value="DNA-bd_HTH_TetR-type_CS"/>
</dbReference>
<sequence>MGRAEKKLLRKQSLIEATVTCVNKYGYAQSTVQRIAAEAGLTGGTIYRHFNNKRDLFEATMRYLLKLVLNEERQAVSKAENDTNRLKAVISSKFAPSLFTSEFCTVWLHFWAHAQSDPAFTRIEKLSDRLLRRSLQRYASRLMPAAQAADYVSEITLIIDGLWIAHAQRGSELSSEAANEVAQGCLAATLGR</sequence>
<keyword evidence="4" id="KW-0804">Transcription</keyword>
<dbReference type="NCBIfam" id="NF001978">
    <property type="entry name" value="PRK00767.1"/>
    <property type="match status" value="1"/>
</dbReference>
<dbReference type="PANTHER" id="PTHR30055">
    <property type="entry name" value="HTH-TYPE TRANSCRIPTIONAL REGULATOR RUTR"/>
    <property type="match status" value="1"/>
</dbReference>
<dbReference type="Pfam" id="PF00440">
    <property type="entry name" value="TetR_N"/>
    <property type="match status" value="1"/>
</dbReference>
<dbReference type="Proteomes" id="UP000027037">
    <property type="component" value="Unassembled WGS sequence"/>
</dbReference>
<dbReference type="STRING" id="1280946.HY29_03845"/>
<dbReference type="Pfam" id="PF13977">
    <property type="entry name" value="TetR_C_6"/>
    <property type="match status" value="1"/>
</dbReference>
<keyword evidence="1" id="KW-0678">Repressor</keyword>
<organism evidence="7 8">
    <name type="scientific">Hyphomonas beringensis</name>
    <dbReference type="NCBI Taxonomy" id="1280946"/>
    <lineage>
        <taxon>Bacteria</taxon>
        <taxon>Pseudomonadati</taxon>
        <taxon>Pseudomonadota</taxon>
        <taxon>Alphaproteobacteria</taxon>
        <taxon>Hyphomonadales</taxon>
        <taxon>Hyphomonadaceae</taxon>
        <taxon>Hyphomonas</taxon>
    </lineage>
</organism>
<evidence type="ECO:0000313" key="8">
    <source>
        <dbReference type="Proteomes" id="UP000027037"/>
    </source>
</evidence>
<dbReference type="GO" id="GO:0003700">
    <property type="term" value="F:DNA-binding transcription factor activity"/>
    <property type="evidence" value="ECO:0007669"/>
    <property type="project" value="TreeGrafter"/>
</dbReference>
<dbReference type="InterPro" id="IPR001647">
    <property type="entry name" value="HTH_TetR"/>
</dbReference>
<keyword evidence="8" id="KW-1185">Reference proteome</keyword>
<dbReference type="GO" id="GO:0000976">
    <property type="term" value="F:transcription cis-regulatory region binding"/>
    <property type="evidence" value="ECO:0007669"/>
    <property type="project" value="TreeGrafter"/>
</dbReference>
<evidence type="ECO:0000256" key="4">
    <source>
        <dbReference type="ARBA" id="ARBA00023163"/>
    </source>
</evidence>
<name>A0A062U9T6_9PROT</name>
<dbReference type="PROSITE" id="PS50977">
    <property type="entry name" value="HTH_TETR_2"/>
    <property type="match status" value="1"/>
</dbReference>
<feature type="domain" description="HTH tetR-type" evidence="6">
    <location>
        <begin position="8"/>
        <end position="68"/>
    </location>
</feature>
<dbReference type="InterPro" id="IPR036271">
    <property type="entry name" value="Tet_transcr_reg_TetR-rel_C_sf"/>
</dbReference>
<feature type="DNA-binding region" description="H-T-H motif" evidence="5">
    <location>
        <begin position="31"/>
        <end position="50"/>
    </location>
</feature>
<dbReference type="PROSITE" id="PS01081">
    <property type="entry name" value="HTH_TETR_1"/>
    <property type="match status" value="1"/>
</dbReference>
<evidence type="ECO:0000256" key="5">
    <source>
        <dbReference type="PROSITE-ProRule" id="PRU00335"/>
    </source>
</evidence>
<evidence type="ECO:0000313" key="7">
    <source>
        <dbReference type="EMBL" id="KCZ53364.1"/>
    </source>
</evidence>
<dbReference type="InterPro" id="IPR009057">
    <property type="entry name" value="Homeodomain-like_sf"/>
</dbReference>
<evidence type="ECO:0000259" key="6">
    <source>
        <dbReference type="PROSITE" id="PS50977"/>
    </source>
</evidence>